<dbReference type="AlphaFoldDB" id="A0ABD2Y5I3"/>
<evidence type="ECO:0000313" key="3">
    <source>
        <dbReference type="Proteomes" id="UP001630127"/>
    </source>
</evidence>
<evidence type="ECO:0000313" key="2">
    <source>
        <dbReference type="EMBL" id="KAL3501682.1"/>
    </source>
</evidence>
<proteinExistence type="predicted"/>
<organism evidence="2 3">
    <name type="scientific">Cinchona calisaya</name>
    <dbReference type="NCBI Taxonomy" id="153742"/>
    <lineage>
        <taxon>Eukaryota</taxon>
        <taxon>Viridiplantae</taxon>
        <taxon>Streptophyta</taxon>
        <taxon>Embryophyta</taxon>
        <taxon>Tracheophyta</taxon>
        <taxon>Spermatophyta</taxon>
        <taxon>Magnoliopsida</taxon>
        <taxon>eudicotyledons</taxon>
        <taxon>Gunneridae</taxon>
        <taxon>Pentapetalae</taxon>
        <taxon>asterids</taxon>
        <taxon>lamiids</taxon>
        <taxon>Gentianales</taxon>
        <taxon>Rubiaceae</taxon>
        <taxon>Cinchonoideae</taxon>
        <taxon>Cinchoneae</taxon>
        <taxon>Cinchona</taxon>
    </lineage>
</organism>
<reference evidence="2 3" key="1">
    <citation type="submission" date="2024-11" db="EMBL/GenBank/DDBJ databases">
        <title>A near-complete genome assembly of Cinchona calisaya.</title>
        <authorList>
            <person name="Lian D.C."/>
            <person name="Zhao X.W."/>
            <person name="Wei L."/>
        </authorList>
    </citation>
    <scope>NUCLEOTIDE SEQUENCE [LARGE SCALE GENOMIC DNA]</scope>
    <source>
        <tissue evidence="2">Nenye</tissue>
    </source>
</reference>
<feature type="compositionally biased region" description="Basic and acidic residues" evidence="1">
    <location>
        <begin position="1"/>
        <end position="11"/>
    </location>
</feature>
<dbReference type="Proteomes" id="UP001630127">
    <property type="component" value="Unassembled WGS sequence"/>
</dbReference>
<feature type="region of interest" description="Disordered" evidence="1">
    <location>
        <begin position="1"/>
        <end position="29"/>
    </location>
</feature>
<keyword evidence="3" id="KW-1185">Reference proteome</keyword>
<dbReference type="EMBL" id="JBJUIK010000015">
    <property type="protein sequence ID" value="KAL3501682.1"/>
    <property type="molecule type" value="Genomic_DNA"/>
</dbReference>
<sequence>MSTNKDDEKSGENLAQELDQADSDSQDDEKSEEVLVDDLRKLLDLGSFTIRGFLTGTEVLVLLRFLAVWVDSSLSPQSIAKLRDLETFFWGNRVGRLSYQIAFGLWAFGGQRWKMEQGEFPKLRFLKLESLKIVDWLNFEDCVSNLAQLVLKD</sequence>
<name>A0ABD2Y5I3_9GENT</name>
<accession>A0ABD2Y5I3</accession>
<gene>
    <name evidence="2" type="ORF">ACH5RR_036131</name>
</gene>
<evidence type="ECO:0000256" key="1">
    <source>
        <dbReference type="SAM" id="MobiDB-lite"/>
    </source>
</evidence>
<comment type="caution">
    <text evidence="2">The sequence shown here is derived from an EMBL/GenBank/DDBJ whole genome shotgun (WGS) entry which is preliminary data.</text>
</comment>
<protein>
    <submittedName>
        <fullName evidence="2">Uncharacterized protein</fullName>
    </submittedName>
</protein>
<feature type="compositionally biased region" description="Acidic residues" evidence="1">
    <location>
        <begin position="19"/>
        <end position="29"/>
    </location>
</feature>